<evidence type="ECO:0008006" key="3">
    <source>
        <dbReference type="Google" id="ProtNLM"/>
    </source>
</evidence>
<dbReference type="Gene3D" id="3.10.180.10">
    <property type="entry name" value="2,3-Dihydroxybiphenyl 1,2-Dioxygenase, domain 1"/>
    <property type="match status" value="1"/>
</dbReference>
<protein>
    <recommendedName>
        <fullName evidence="3">VOC domain-containing protein</fullName>
    </recommendedName>
</protein>
<sequence length="229" mass="25682">MHITELVLETHVLAAQRDFYEHTLELPVVAASDQAFTVQAGSTRLTFQVTEQREPLYHVAFTVPRNKVKQAKQWAEARFPLVTDPAGHTEFTGGSWNSWSIYFRDPADNILEFIAHYDLPGETTGDFRPTDMLHVSEIGLPVDDVLAQVSHLQELLGIEPYKGESSETFTAQGDIYGLFIVVQRGRLWYPDVKSPGVPAPVQVTVQGTEERHYTLAPLPYSVDVVTSEQ</sequence>
<dbReference type="AlphaFoldDB" id="A0A8J3IJY1"/>
<dbReference type="Proteomes" id="UP000597444">
    <property type="component" value="Unassembled WGS sequence"/>
</dbReference>
<dbReference type="RefSeq" id="WP_220205834.1">
    <property type="nucleotide sequence ID" value="NZ_BNJK01000001.1"/>
</dbReference>
<reference evidence="1" key="1">
    <citation type="submission" date="2020-10" db="EMBL/GenBank/DDBJ databases">
        <title>Taxonomic study of unclassified bacteria belonging to the class Ktedonobacteria.</title>
        <authorList>
            <person name="Yabe S."/>
            <person name="Wang C.M."/>
            <person name="Zheng Y."/>
            <person name="Sakai Y."/>
            <person name="Cavaletti L."/>
            <person name="Monciardini P."/>
            <person name="Donadio S."/>
        </authorList>
    </citation>
    <scope>NUCLEOTIDE SEQUENCE</scope>
    <source>
        <strain evidence="1">ID150040</strain>
    </source>
</reference>
<name>A0A8J3IJY1_9CHLR</name>
<keyword evidence="2" id="KW-1185">Reference proteome</keyword>
<comment type="caution">
    <text evidence="1">The sequence shown here is derived from an EMBL/GenBank/DDBJ whole genome shotgun (WGS) entry which is preliminary data.</text>
</comment>
<evidence type="ECO:0000313" key="1">
    <source>
        <dbReference type="EMBL" id="GHO95133.1"/>
    </source>
</evidence>
<organism evidence="1 2">
    <name type="scientific">Reticulibacter mediterranei</name>
    <dbReference type="NCBI Taxonomy" id="2778369"/>
    <lineage>
        <taxon>Bacteria</taxon>
        <taxon>Bacillati</taxon>
        <taxon>Chloroflexota</taxon>
        <taxon>Ktedonobacteria</taxon>
        <taxon>Ktedonobacterales</taxon>
        <taxon>Reticulibacteraceae</taxon>
        <taxon>Reticulibacter</taxon>
    </lineage>
</organism>
<proteinExistence type="predicted"/>
<accession>A0A8J3IJY1</accession>
<evidence type="ECO:0000313" key="2">
    <source>
        <dbReference type="Proteomes" id="UP000597444"/>
    </source>
</evidence>
<dbReference type="SUPFAM" id="SSF54593">
    <property type="entry name" value="Glyoxalase/Bleomycin resistance protein/Dihydroxybiphenyl dioxygenase"/>
    <property type="match status" value="1"/>
</dbReference>
<dbReference type="EMBL" id="BNJK01000001">
    <property type="protein sequence ID" value="GHO95133.1"/>
    <property type="molecule type" value="Genomic_DNA"/>
</dbReference>
<gene>
    <name evidence="1" type="ORF">KSF_051810</name>
</gene>
<dbReference type="InterPro" id="IPR029068">
    <property type="entry name" value="Glyas_Bleomycin-R_OHBP_Dase"/>
</dbReference>